<proteinExistence type="inferred from homology"/>
<keyword evidence="3" id="KW-0270">Exopolysaccharide synthesis</keyword>
<evidence type="ECO:0000256" key="1">
    <source>
        <dbReference type="ARBA" id="ARBA00007583"/>
    </source>
</evidence>
<dbReference type="PANTHER" id="PTHR24045">
    <property type="match status" value="1"/>
</dbReference>
<evidence type="ECO:0000256" key="3">
    <source>
        <dbReference type="ARBA" id="ARBA00023169"/>
    </source>
</evidence>
<name>A0ABX0RLR3_9GAMM</name>
<comment type="similarity">
    <text evidence="1">Belongs to the stealth family.</text>
</comment>
<organism evidence="5 6">
    <name type="scientific">Candidatus Pantoea communis</name>
    <dbReference type="NCBI Taxonomy" id="2608354"/>
    <lineage>
        <taxon>Bacteria</taxon>
        <taxon>Pseudomonadati</taxon>
        <taxon>Pseudomonadota</taxon>
        <taxon>Gammaproteobacteria</taxon>
        <taxon>Enterobacterales</taxon>
        <taxon>Erwiniaceae</taxon>
        <taxon>Pantoea</taxon>
    </lineage>
</organism>
<dbReference type="PANTHER" id="PTHR24045:SF0">
    <property type="entry name" value="N-ACETYLGLUCOSAMINE-1-PHOSPHOTRANSFERASE SUBUNITS ALPHA_BETA"/>
    <property type="match status" value="1"/>
</dbReference>
<keyword evidence="6" id="KW-1185">Reference proteome</keyword>
<evidence type="ECO:0000259" key="4">
    <source>
        <dbReference type="Pfam" id="PF11380"/>
    </source>
</evidence>
<dbReference type="Proteomes" id="UP001515780">
    <property type="component" value="Unassembled WGS sequence"/>
</dbReference>
<dbReference type="RefSeq" id="WP_166932850.1">
    <property type="nucleotide sequence ID" value="NZ_VWXC01000004.1"/>
</dbReference>
<evidence type="ECO:0000313" key="6">
    <source>
        <dbReference type="Proteomes" id="UP001515780"/>
    </source>
</evidence>
<dbReference type="InterPro" id="IPR021520">
    <property type="entry name" value="Stealth_CR2"/>
</dbReference>
<protein>
    <submittedName>
        <fullName evidence="5">Capsule biosynthesis protein CapC</fullName>
    </submittedName>
</protein>
<sequence>MKLKKIKKFFRSPGVFFRDYFNKNYPIIRNEIKCPEIEEAILIEHDLQMESLIDTTIPIDIVFTWVDDADKKWQIKNKKNRDLADKENTSNYAFDSSRFSNHDELRHSIKSIEYHLPWVNKIYIVTDEQIPSWLSNNEKIKIIDHKEIINEEYLPTFNSHVIEAHLHKIPDLSEHFIYFNDDVFVARPLTASHFFKSNGIASLFLSQKSLSAMKLRGTSTSTLSASTRSAIILKKDFGMSIDTPLVHTYVPLRKSYFEKAWDLYSDEIKEFLPNKFRSNNDLNLATFFVPWLSYLNGVSYPARDICYYFNIRSASAKSNFKALKNGKINNCLPHSFCANDFHTESNRLQNCNHQLKEELDVFFKD</sequence>
<accession>A0ABX0RLR3</accession>
<dbReference type="EMBL" id="VWXC01000004">
    <property type="protein sequence ID" value="NIG18555.1"/>
    <property type="molecule type" value="Genomic_DNA"/>
</dbReference>
<dbReference type="Pfam" id="PF11380">
    <property type="entry name" value="Stealth_CR2"/>
    <property type="match status" value="1"/>
</dbReference>
<dbReference type="InterPro" id="IPR047141">
    <property type="entry name" value="Stealth"/>
</dbReference>
<evidence type="ECO:0000256" key="2">
    <source>
        <dbReference type="ARBA" id="ARBA00022679"/>
    </source>
</evidence>
<gene>
    <name evidence="5" type="ORF">F3J37_07625</name>
</gene>
<reference evidence="5 6" key="1">
    <citation type="journal article" date="2019" name="bioRxiv">
        <title>Bacteria contribute to plant secondary compound degradation in a generalist herbivore system.</title>
        <authorList>
            <person name="Francoeur C.B."/>
            <person name="Khadempour L."/>
            <person name="Moreira-Soto R.D."/>
            <person name="Gotting K."/>
            <person name="Book A.J."/>
            <person name="Pinto-Tomas A.A."/>
            <person name="Keefover-Ring K."/>
            <person name="Currie C.R."/>
        </authorList>
    </citation>
    <scope>NUCLEOTIDE SEQUENCE [LARGE SCALE GENOMIC DNA]</scope>
    <source>
        <strain evidence="5">Al-1710</strain>
    </source>
</reference>
<keyword evidence="2" id="KW-0808">Transferase</keyword>
<evidence type="ECO:0000313" key="5">
    <source>
        <dbReference type="EMBL" id="NIG18555.1"/>
    </source>
</evidence>
<feature type="domain" description="Stealth protein CR2 conserved region 2" evidence="4">
    <location>
        <begin position="98"/>
        <end position="200"/>
    </location>
</feature>
<comment type="caution">
    <text evidence="5">The sequence shown here is derived from an EMBL/GenBank/DDBJ whole genome shotgun (WGS) entry which is preliminary data.</text>
</comment>